<evidence type="ECO:0000313" key="2">
    <source>
        <dbReference type="EMBL" id="GJS92001.1"/>
    </source>
</evidence>
<organism evidence="2 3">
    <name type="scientific">Tanacetum coccineum</name>
    <dbReference type="NCBI Taxonomy" id="301880"/>
    <lineage>
        <taxon>Eukaryota</taxon>
        <taxon>Viridiplantae</taxon>
        <taxon>Streptophyta</taxon>
        <taxon>Embryophyta</taxon>
        <taxon>Tracheophyta</taxon>
        <taxon>Spermatophyta</taxon>
        <taxon>Magnoliopsida</taxon>
        <taxon>eudicotyledons</taxon>
        <taxon>Gunneridae</taxon>
        <taxon>Pentapetalae</taxon>
        <taxon>asterids</taxon>
        <taxon>campanulids</taxon>
        <taxon>Asterales</taxon>
        <taxon>Asteraceae</taxon>
        <taxon>Asteroideae</taxon>
        <taxon>Anthemideae</taxon>
        <taxon>Anthemidinae</taxon>
        <taxon>Tanacetum</taxon>
    </lineage>
</organism>
<protein>
    <submittedName>
        <fullName evidence="2">Ribonuclease H-like domain-containing protein</fullName>
    </submittedName>
</protein>
<reference evidence="2" key="2">
    <citation type="submission" date="2022-01" db="EMBL/GenBank/DDBJ databases">
        <authorList>
            <person name="Yamashiro T."/>
            <person name="Shiraishi A."/>
            <person name="Satake H."/>
            <person name="Nakayama K."/>
        </authorList>
    </citation>
    <scope>NUCLEOTIDE SEQUENCE</scope>
</reference>
<dbReference type="PANTHER" id="PTHR11439">
    <property type="entry name" value="GAG-POL-RELATED RETROTRANSPOSON"/>
    <property type="match status" value="1"/>
</dbReference>
<gene>
    <name evidence="2" type="ORF">Tco_0774637</name>
</gene>
<name>A0ABQ4ZRU1_9ASTR</name>
<sequence length="199" mass="21725">MGSGQRTGPVVSHGQPDQQAGSGPCQNGVGQSGLNNAGHETLLPNTFNAMKLQDPTSDGTLSRFKVRLVANGSTQLPGVGVDVDENHSDCLFMVLSRHLRLGLSALKLTCPVDTESKLGNDGDPVSDLTLYRSLAGSLQYLTFTRPNIYYAVQHVCLYMDDPREPRFLALKRILWYVHGDQIQRHSIVALPMLLLRLVG</sequence>
<dbReference type="Proteomes" id="UP001151760">
    <property type="component" value="Unassembled WGS sequence"/>
</dbReference>
<feature type="compositionally biased region" description="Polar residues" evidence="1">
    <location>
        <begin position="15"/>
        <end position="35"/>
    </location>
</feature>
<proteinExistence type="predicted"/>
<feature type="region of interest" description="Disordered" evidence="1">
    <location>
        <begin position="1"/>
        <end position="40"/>
    </location>
</feature>
<dbReference type="EMBL" id="BQNB010011549">
    <property type="protein sequence ID" value="GJS92001.1"/>
    <property type="molecule type" value="Genomic_DNA"/>
</dbReference>
<comment type="caution">
    <text evidence="2">The sequence shown here is derived from an EMBL/GenBank/DDBJ whole genome shotgun (WGS) entry which is preliminary data.</text>
</comment>
<keyword evidence="3" id="KW-1185">Reference proteome</keyword>
<evidence type="ECO:0000256" key="1">
    <source>
        <dbReference type="SAM" id="MobiDB-lite"/>
    </source>
</evidence>
<dbReference type="PANTHER" id="PTHR11439:SF524">
    <property type="entry name" value="RNA-DIRECTED DNA POLYMERASE, PROTEIN KINASE RLK-PELLE-DLSV FAMILY"/>
    <property type="match status" value="1"/>
</dbReference>
<reference evidence="2" key="1">
    <citation type="journal article" date="2022" name="Int. J. Mol. Sci.">
        <title>Draft Genome of Tanacetum Coccineum: Genomic Comparison of Closely Related Tanacetum-Family Plants.</title>
        <authorList>
            <person name="Yamashiro T."/>
            <person name="Shiraishi A."/>
            <person name="Nakayama K."/>
            <person name="Satake H."/>
        </authorList>
    </citation>
    <scope>NUCLEOTIDE SEQUENCE</scope>
</reference>
<evidence type="ECO:0000313" key="3">
    <source>
        <dbReference type="Proteomes" id="UP001151760"/>
    </source>
</evidence>
<accession>A0ABQ4ZRU1</accession>